<gene>
    <name evidence="2" type="ORF">A4H97_30705</name>
</gene>
<dbReference type="OrthoDB" id="9766256at2"/>
<name>A0A1V9ENN3_9BACT</name>
<dbReference type="Gene3D" id="1.25.40.390">
    <property type="match status" value="1"/>
</dbReference>
<dbReference type="AlphaFoldDB" id="A0A1V9ENN3"/>
<feature type="chain" id="PRO_5010714238" description="SusD/RagB family nutrient-binding outer membrane lipoprotein" evidence="1">
    <location>
        <begin position="19"/>
        <end position="539"/>
    </location>
</feature>
<dbReference type="PROSITE" id="PS51257">
    <property type="entry name" value="PROKAR_LIPOPROTEIN"/>
    <property type="match status" value="1"/>
</dbReference>
<feature type="signal peptide" evidence="1">
    <location>
        <begin position="1"/>
        <end position="18"/>
    </location>
</feature>
<protein>
    <recommendedName>
        <fullName evidence="4">SusD/RagB family nutrient-binding outer membrane lipoprotein</fullName>
    </recommendedName>
</protein>
<sequence length="539" mass="58495">MKKALLYISLGVVMLVTACTKDFEDINTDPTQTPPTNFNSDYFLSGSQYNYINGITGYNGSILFQSGWAQIFASTTSGAAVYYSNMDKYVTSSNTNDYSGRGFDLGYKGARLAQEIIKNYGALPDKVNVVSAATVMKVLCMQYITDLYGDVPYSQALQAANNVTTPVYDKQQDIYNSMLSDLDGALTAFDATKAKPAADLFPYAGDVAKWKKFGYSLMLRVAMRMTKADIATAQKYAEKAAAGGTLSAVGEDAWIKGDNTNGYRSENSRALITPADFYSVRWSKTLMDYLKSTNDPRVTKIAEIPDTGLKANSDPLVITGDNTYSKQMGQPNGYDLNGGATDIKNSTGYPGGTGSGDNFTPIGKYSRPRAAIYTNLNSPQFILTYAESELLLAEAKARGWNVGATTAAVHYANGVSAALQSLAPFGADAVINAADAAAYAAANPLNVTSQTASLKMINEQYWATTGILMNFVEAWNNWKRSGYPVLTPVMYVGNFSKGQIPRRQLYPTTESTANPANYRIGVSNLNGGDDWLSRTWWDK</sequence>
<dbReference type="SUPFAM" id="SSF48452">
    <property type="entry name" value="TPR-like"/>
    <property type="match status" value="1"/>
</dbReference>
<reference evidence="3" key="1">
    <citation type="submission" date="2016-04" db="EMBL/GenBank/DDBJ databases">
        <authorList>
            <person name="Chen L."/>
            <person name="Zhuang W."/>
            <person name="Wang G."/>
        </authorList>
    </citation>
    <scope>NUCLEOTIDE SEQUENCE [LARGE SCALE GENOMIC DNA]</scope>
    <source>
        <strain evidence="3">17621</strain>
    </source>
</reference>
<dbReference type="Pfam" id="PF12771">
    <property type="entry name" value="SusD-like_2"/>
    <property type="match status" value="1"/>
</dbReference>
<evidence type="ECO:0000313" key="2">
    <source>
        <dbReference type="EMBL" id="OQP47737.1"/>
    </source>
</evidence>
<evidence type="ECO:0000256" key="1">
    <source>
        <dbReference type="SAM" id="SignalP"/>
    </source>
</evidence>
<dbReference type="RefSeq" id="WP_081200745.1">
    <property type="nucleotide sequence ID" value="NZ_FOCZ01000019.1"/>
</dbReference>
<keyword evidence="1" id="KW-0732">Signal</keyword>
<dbReference type="STRING" id="354355.SAMN05660816_06365"/>
<dbReference type="InterPro" id="IPR011990">
    <property type="entry name" value="TPR-like_helical_dom_sf"/>
</dbReference>
<proteinExistence type="predicted"/>
<organism evidence="2 3">
    <name type="scientific">Niastella yeongjuensis</name>
    <dbReference type="NCBI Taxonomy" id="354355"/>
    <lineage>
        <taxon>Bacteria</taxon>
        <taxon>Pseudomonadati</taxon>
        <taxon>Bacteroidota</taxon>
        <taxon>Chitinophagia</taxon>
        <taxon>Chitinophagales</taxon>
        <taxon>Chitinophagaceae</taxon>
        <taxon>Niastella</taxon>
    </lineage>
</organism>
<dbReference type="Proteomes" id="UP000192610">
    <property type="component" value="Unassembled WGS sequence"/>
</dbReference>
<keyword evidence="3" id="KW-1185">Reference proteome</keyword>
<dbReference type="InterPro" id="IPR041662">
    <property type="entry name" value="SusD-like_2"/>
</dbReference>
<dbReference type="EMBL" id="LVXG01000022">
    <property type="protein sequence ID" value="OQP47737.1"/>
    <property type="molecule type" value="Genomic_DNA"/>
</dbReference>
<comment type="caution">
    <text evidence="2">The sequence shown here is derived from an EMBL/GenBank/DDBJ whole genome shotgun (WGS) entry which is preliminary data.</text>
</comment>
<evidence type="ECO:0008006" key="4">
    <source>
        <dbReference type="Google" id="ProtNLM"/>
    </source>
</evidence>
<accession>A0A1V9ENN3</accession>
<evidence type="ECO:0000313" key="3">
    <source>
        <dbReference type="Proteomes" id="UP000192610"/>
    </source>
</evidence>